<reference evidence="7" key="1">
    <citation type="journal article" date="2015" name="Open Biol.">
        <title>Discovery of sea urchin NGFFFamide receptor unites a bilaterian neuropeptide family.</title>
        <authorList>
            <person name="Semmens D.C."/>
            <person name="Beets I."/>
            <person name="Rowe M.L."/>
            <person name="Blowes L.M."/>
            <person name="Oliveri P."/>
            <person name="Elphick M.R."/>
        </authorList>
    </citation>
    <scope>NUCLEOTIDE SEQUENCE</scope>
    <source>
        <tissue evidence="7">Arm</tissue>
    </source>
</reference>
<proteinExistence type="evidence at transcript level"/>
<dbReference type="Gene3D" id="1.20.1070.10">
    <property type="entry name" value="Rhodopsin 7-helix transmembrane proteins"/>
    <property type="match status" value="1"/>
</dbReference>
<feature type="transmembrane region" description="Helical" evidence="5">
    <location>
        <begin position="192"/>
        <end position="220"/>
    </location>
</feature>
<evidence type="ECO:0000256" key="3">
    <source>
        <dbReference type="ARBA" id="ARBA00022989"/>
    </source>
</evidence>
<keyword evidence="7" id="KW-0675">Receptor</keyword>
<dbReference type="GO" id="GO:0008188">
    <property type="term" value="F:neuropeptide receptor activity"/>
    <property type="evidence" value="ECO:0007669"/>
    <property type="project" value="InterPro"/>
</dbReference>
<evidence type="ECO:0000256" key="1">
    <source>
        <dbReference type="ARBA" id="ARBA00004370"/>
    </source>
</evidence>
<organism evidence="7">
    <name type="scientific">Antedon mediterranea</name>
    <name type="common">Mediterranean feather star</name>
    <name type="synonym">Comatula mediterranea</name>
    <dbReference type="NCBI Taxonomy" id="105859"/>
    <lineage>
        <taxon>Eukaryota</taxon>
        <taxon>Metazoa</taxon>
        <taxon>Echinodermata</taxon>
        <taxon>Pelmatozoa</taxon>
        <taxon>Crinoidea</taxon>
        <taxon>Articulata</taxon>
        <taxon>Comatulida</taxon>
        <taxon>Antedonidae</taxon>
        <taxon>Antedon</taxon>
    </lineage>
</organism>
<name>A0A0D5MEX2_ANTME</name>
<feature type="transmembrane region" description="Helical" evidence="5">
    <location>
        <begin position="34"/>
        <end position="55"/>
    </location>
</feature>
<comment type="subcellular location">
    <subcellularLocation>
        <location evidence="1">Membrane</location>
    </subcellularLocation>
</comment>
<accession>A0A0D5MEX2</accession>
<dbReference type="AlphaFoldDB" id="A0A0D5MEX2"/>
<sequence length="394" mass="44739">MDYNMDNYTDFWTEMTPTTKEVSRIVLYRDLQLIVLWSLFISILIGNGAVLFALYTVRHKKSRMNFFVMNLAISDIIVGFFEVLVQLIHRGYTGTWETGNIACKLVKYIQAASLTASSCQLVALSVDRYLAIIYPMNFSGRSRRAHMMAAAAWITPFITSITSLHIFEIREHGEGTQCWMVLENENLKLKLYTIYVMCILFFIPLVVILFCYCSIIITIWKKSKMMGPNIKPASNKKGNNYDNLKADEGSRSHRASSRGLIPKAKVKTIYITLSIVIAFVLCWSPFIFTYLLAAFQVIQPSAKLMAVIANLPAINSAVNPLIYGIFSTNLCRELKRIPVINWFAGVLPCCTARKKAEPGFTRAMYTRTENTNMDYSVTTCEQDSERIKLGQTSK</sequence>
<protein>
    <submittedName>
        <fullName evidence="7">NPS/CCAP-type receptor</fullName>
    </submittedName>
</protein>
<dbReference type="Pfam" id="PF00001">
    <property type="entry name" value="7tm_1"/>
    <property type="match status" value="1"/>
</dbReference>
<evidence type="ECO:0000313" key="7">
    <source>
        <dbReference type="EMBL" id="AJY59059.1"/>
    </source>
</evidence>
<dbReference type="SUPFAM" id="SSF81321">
    <property type="entry name" value="Family A G protein-coupled receptor-like"/>
    <property type="match status" value="1"/>
</dbReference>
<dbReference type="InterPro" id="IPR000276">
    <property type="entry name" value="GPCR_Rhodpsn"/>
</dbReference>
<dbReference type="PANTHER" id="PTHR24244:SF1">
    <property type="entry name" value="G-PROTEIN COUPLED RECEPTORS FAMILY 1 PROFILE DOMAIN-CONTAINING PROTEIN"/>
    <property type="match status" value="1"/>
</dbReference>
<keyword evidence="3 5" id="KW-1133">Transmembrane helix</keyword>
<dbReference type="GO" id="GO:0016020">
    <property type="term" value="C:membrane"/>
    <property type="evidence" value="ECO:0007669"/>
    <property type="project" value="UniProtKB-SubCell"/>
</dbReference>
<dbReference type="PROSITE" id="PS50262">
    <property type="entry name" value="G_PROTEIN_RECEP_F1_2"/>
    <property type="match status" value="1"/>
</dbReference>
<keyword evidence="4 5" id="KW-0472">Membrane</keyword>
<keyword evidence="2 5" id="KW-0812">Transmembrane</keyword>
<feature type="transmembrane region" description="Helical" evidence="5">
    <location>
        <begin position="268"/>
        <end position="292"/>
    </location>
</feature>
<evidence type="ECO:0000256" key="4">
    <source>
        <dbReference type="ARBA" id="ARBA00023136"/>
    </source>
</evidence>
<dbReference type="PANTHER" id="PTHR24244">
    <property type="entry name" value="NEUROPEPTIDE S RECEPTOR"/>
    <property type="match status" value="1"/>
</dbReference>
<feature type="domain" description="G-protein coupled receptors family 1 profile" evidence="6">
    <location>
        <begin position="46"/>
        <end position="323"/>
    </location>
</feature>
<dbReference type="InterPro" id="IPR017452">
    <property type="entry name" value="GPCR_Rhodpsn_7TM"/>
</dbReference>
<feature type="transmembrane region" description="Helical" evidence="5">
    <location>
        <begin position="67"/>
        <end position="88"/>
    </location>
</feature>
<feature type="transmembrane region" description="Helical" evidence="5">
    <location>
        <begin position="147"/>
        <end position="167"/>
    </location>
</feature>
<evidence type="ECO:0000259" key="6">
    <source>
        <dbReference type="PROSITE" id="PS50262"/>
    </source>
</evidence>
<dbReference type="InterPro" id="IPR027294">
    <property type="entry name" value="NPS_rcpt"/>
</dbReference>
<evidence type="ECO:0000256" key="2">
    <source>
        <dbReference type="ARBA" id="ARBA00022692"/>
    </source>
</evidence>
<dbReference type="EMBL" id="KP171537">
    <property type="protein sequence ID" value="AJY59059.1"/>
    <property type="molecule type" value="mRNA"/>
</dbReference>
<dbReference type="PRINTS" id="PR00237">
    <property type="entry name" value="GPCRRHODOPSN"/>
</dbReference>
<feature type="transmembrane region" description="Helical" evidence="5">
    <location>
        <begin position="304"/>
        <end position="326"/>
    </location>
</feature>
<evidence type="ECO:0000256" key="5">
    <source>
        <dbReference type="SAM" id="Phobius"/>
    </source>
</evidence>
<feature type="transmembrane region" description="Helical" evidence="5">
    <location>
        <begin position="108"/>
        <end position="126"/>
    </location>
</feature>